<sequence length="365" mass="38196">MLFQKVNSVELSHSAKWAFTTRRVVHEDVVGLTTNFVDAKTGDLVLARVEKIGSHKRIQLTSGRPSELYRGDLVVLVCGSRYAPDQYEGHAKIDPDGSDMLAGGGVIGVMRAANKRMAGPTRVIPVGLLCGRDGNPVNLADYSLPELTGSRNLTVIAAVGASMNAGKTTAVASFAHGLSRAGYRVATIKATGTGAYGDYNAYVDAGADYVADFVDAGMVSTYMEPISRIMKGTEILLDHAADNGCEIAIVELADGIFQGETAALLNRSDFRAGIDGFLFAAPCAASTAGGCSALRSMNIEPSIVTGMVSCSPLATKEAEAAARTHVVKRESLIDPVSAGALLARIRIQKKATEGTLGIKSAEQAA</sequence>
<name>A0A0F9T231_9ZZZZ</name>
<dbReference type="EMBL" id="LAZR01000311">
    <property type="protein sequence ID" value="KKN75385.1"/>
    <property type="molecule type" value="Genomic_DNA"/>
</dbReference>
<dbReference type="InterPro" id="IPR027417">
    <property type="entry name" value="P-loop_NTPase"/>
</dbReference>
<reference evidence="1" key="1">
    <citation type="journal article" date="2015" name="Nature">
        <title>Complex archaea that bridge the gap between prokaryotes and eukaryotes.</title>
        <authorList>
            <person name="Spang A."/>
            <person name="Saw J.H."/>
            <person name="Jorgensen S.L."/>
            <person name="Zaremba-Niedzwiedzka K."/>
            <person name="Martijn J."/>
            <person name="Lind A.E."/>
            <person name="van Eijk R."/>
            <person name="Schleper C."/>
            <person name="Guy L."/>
            <person name="Ettema T.J."/>
        </authorList>
    </citation>
    <scope>NUCLEOTIDE SEQUENCE</scope>
</reference>
<proteinExistence type="predicted"/>
<accession>A0A0F9T231</accession>
<organism evidence="1">
    <name type="scientific">marine sediment metagenome</name>
    <dbReference type="NCBI Taxonomy" id="412755"/>
    <lineage>
        <taxon>unclassified sequences</taxon>
        <taxon>metagenomes</taxon>
        <taxon>ecological metagenomes</taxon>
    </lineage>
</organism>
<evidence type="ECO:0000313" key="1">
    <source>
        <dbReference type="EMBL" id="KKN75385.1"/>
    </source>
</evidence>
<comment type="caution">
    <text evidence="1">The sequence shown here is derived from an EMBL/GenBank/DDBJ whole genome shotgun (WGS) entry which is preliminary data.</text>
</comment>
<dbReference type="SUPFAM" id="SSF52540">
    <property type="entry name" value="P-loop containing nucleoside triphosphate hydrolases"/>
    <property type="match status" value="1"/>
</dbReference>
<gene>
    <name evidence="1" type="ORF">LCGC14_0381290</name>
</gene>
<protein>
    <recommendedName>
        <fullName evidence="2">DUF1611 domain-containing protein</fullName>
    </recommendedName>
</protein>
<dbReference type="AlphaFoldDB" id="A0A0F9T231"/>
<evidence type="ECO:0008006" key="2">
    <source>
        <dbReference type="Google" id="ProtNLM"/>
    </source>
</evidence>
<dbReference type="Gene3D" id="3.40.50.300">
    <property type="entry name" value="P-loop containing nucleotide triphosphate hydrolases"/>
    <property type="match status" value="1"/>
</dbReference>